<dbReference type="KEGG" id="adu:127744117"/>
<dbReference type="KEGG" id="adu:127741249"/>
<dbReference type="PANTHER" id="PTHR31769">
    <property type="entry name" value="OS07G0462200 PROTEIN-RELATED"/>
    <property type="match status" value="1"/>
</dbReference>
<evidence type="ECO:0000256" key="5">
    <source>
        <dbReference type="ARBA" id="ARBA00023136"/>
    </source>
</evidence>
<reference evidence="8" key="1">
    <citation type="journal article" date="2016" name="Nat. Genet.">
        <title>The genome sequences of Arachis duranensis and Arachis ipaensis, the diploid ancestors of cultivated peanut.</title>
        <authorList>
            <person name="Bertioli D.J."/>
            <person name="Cannon S.B."/>
            <person name="Froenicke L."/>
            <person name="Huang G."/>
            <person name="Farmer A.D."/>
            <person name="Cannon E.K."/>
            <person name="Liu X."/>
            <person name="Gao D."/>
            <person name="Clevenger J."/>
            <person name="Dash S."/>
            <person name="Ren L."/>
            <person name="Moretzsohn M.C."/>
            <person name="Shirasawa K."/>
            <person name="Huang W."/>
            <person name="Vidigal B."/>
            <person name="Abernathy B."/>
            <person name="Chu Y."/>
            <person name="Niederhuth C.E."/>
            <person name="Umale P."/>
            <person name="Araujo A.C."/>
            <person name="Kozik A."/>
            <person name="Kim K.D."/>
            <person name="Burow M.D."/>
            <person name="Varshney R.K."/>
            <person name="Wang X."/>
            <person name="Zhang X."/>
            <person name="Barkley N."/>
            <person name="Guimaraes P.M."/>
            <person name="Isobe S."/>
            <person name="Guo B."/>
            <person name="Liao B."/>
            <person name="Stalker H.T."/>
            <person name="Schmitz R.J."/>
            <person name="Scheffler B.E."/>
            <person name="Leal-Bertioli S.C."/>
            <person name="Xun X."/>
            <person name="Jackson S.A."/>
            <person name="Michelmore R."/>
            <person name="Ozias-Akins P."/>
        </authorList>
    </citation>
    <scope>NUCLEOTIDE SEQUENCE [LARGE SCALE GENOMIC DNA]</scope>
    <source>
        <strain evidence="8">cv. V14167</strain>
    </source>
</reference>
<reference evidence="9 10" key="2">
    <citation type="submission" date="2025-04" db="UniProtKB">
        <authorList>
            <consortium name="RefSeq"/>
        </authorList>
    </citation>
    <scope>IDENTIFICATION</scope>
    <source>
        <tissue evidence="9 10">Whole plant</tissue>
    </source>
</reference>
<evidence type="ECO:0000256" key="1">
    <source>
        <dbReference type="ARBA" id="ARBA00004127"/>
    </source>
</evidence>
<keyword evidence="2 7" id="KW-0812">Transmembrane</keyword>
<evidence type="ECO:0000313" key="10">
    <source>
        <dbReference type="RefSeq" id="XP_052112349.1"/>
    </source>
</evidence>
<keyword evidence="5 7" id="KW-0472">Membrane</keyword>
<evidence type="ECO:0000256" key="7">
    <source>
        <dbReference type="SAM" id="Phobius"/>
    </source>
</evidence>
<dbReference type="InterPro" id="IPR052222">
    <property type="entry name" value="DESIGUAL"/>
</dbReference>
<accession>A0A9C6T832</accession>
<protein>
    <submittedName>
        <fullName evidence="9 10">Protein VASCULATURE COMPLEXITY AND CONNECTIVITY-like</fullName>
    </submittedName>
</protein>
<dbReference type="Pfam" id="PF06749">
    <property type="entry name" value="DUF1218"/>
    <property type="match status" value="1"/>
</dbReference>
<evidence type="ECO:0000256" key="6">
    <source>
        <dbReference type="ARBA" id="ARBA00029467"/>
    </source>
</evidence>
<dbReference type="RefSeq" id="XP_052112349.1">
    <property type="nucleotide sequence ID" value="XM_052256389.1"/>
</dbReference>
<evidence type="ECO:0000313" key="8">
    <source>
        <dbReference type="Proteomes" id="UP000515211"/>
    </source>
</evidence>
<evidence type="ECO:0000256" key="4">
    <source>
        <dbReference type="ARBA" id="ARBA00022989"/>
    </source>
</evidence>
<evidence type="ECO:0000256" key="3">
    <source>
        <dbReference type="ARBA" id="ARBA00022729"/>
    </source>
</evidence>
<comment type="subcellular location">
    <subcellularLocation>
        <location evidence="1">Endomembrane system</location>
        <topology evidence="1">Multi-pass membrane protein</topology>
    </subcellularLocation>
</comment>
<dbReference type="InterPro" id="IPR009606">
    <property type="entry name" value="DEAL/Modifying_wall_lignin1/2"/>
</dbReference>
<proteinExistence type="inferred from homology"/>
<name>A0A9C6T832_ARADU</name>
<evidence type="ECO:0000313" key="9">
    <source>
        <dbReference type="RefSeq" id="XP_052109297.1"/>
    </source>
</evidence>
<feature type="transmembrane region" description="Helical" evidence="7">
    <location>
        <begin position="73"/>
        <end position="97"/>
    </location>
</feature>
<organism evidence="8 9">
    <name type="scientific">Arachis duranensis</name>
    <name type="common">Wild peanut</name>
    <dbReference type="NCBI Taxonomy" id="130453"/>
    <lineage>
        <taxon>Eukaryota</taxon>
        <taxon>Viridiplantae</taxon>
        <taxon>Streptophyta</taxon>
        <taxon>Embryophyta</taxon>
        <taxon>Tracheophyta</taxon>
        <taxon>Spermatophyta</taxon>
        <taxon>Magnoliopsida</taxon>
        <taxon>eudicotyledons</taxon>
        <taxon>Gunneridae</taxon>
        <taxon>Pentapetalae</taxon>
        <taxon>rosids</taxon>
        <taxon>fabids</taxon>
        <taxon>Fabales</taxon>
        <taxon>Fabaceae</taxon>
        <taxon>Papilionoideae</taxon>
        <taxon>50 kb inversion clade</taxon>
        <taxon>dalbergioids sensu lato</taxon>
        <taxon>Dalbergieae</taxon>
        <taxon>Pterocarpus clade</taxon>
        <taxon>Arachis</taxon>
    </lineage>
</organism>
<comment type="similarity">
    <text evidence="6">Belongs to the DESIGUAL family.</text>
</comment>
<sequence>MDVVAGILGLQAEIAQKKGHHVNLYLVECKQQSQKAFQMGFAALIVLGIAHAIVCLLAVFSCFCSRQGLVMAYFIKQISMVLLLLAWITFAIGMILLHFGTKSNHHKKRSCGFSDHHFLYIGGISCFVHGACSALYYGFTAVTII</sequence>
<dbReference type="RefSeq" id="XP_052109297.1">
    <property type="nucleotide sequence ID" value="XM_052253337.1"/>
</dbReference>
<keyword evidence="3" id="KW-0732">Signal</keyword>
<dbReference type="GO" id="GO:0012505">
    <property type="term" value="C:endomembrane system"/>
    <property type="evidence" value="ECO:0007669"/>
    <property type="project" value="UniProtKB-SubCell"/>
</dbReference>
<dbReference type="GeneID" id="127741249"/>
<feature type="transmembrane region" description="Helical" evidence="7">
    <location>
        <begin position="118"/>
        <end position="139"/>
    </location>
</feature>
<keyword evidence="8" id="KW-1185">Reference proteome</keyword>
<evidence type="ECO:0000256" key="2">
    <source>
        <dbReference type="ARBA" id="ARBA00022692"/>
    </source>
</evidence>
<gene>
    <name evidence="9" type="primary">LOC127741249</name>
    <name evidence="10" type="synonym">LOC127744117</name>
</gene>
<feature type="transmembrane region" description="Helical" evidence="7">
    <location>
        <begin position="40"/>
        <end position="61"/>
    </location>
</feature>
<keyword evidence="4 7" id="KW-1133">Transmembrane helix</keyword>
<dbReference type="AlphaFoldDB" id="A0A9C6T832"/>
<dbReference type="Proteomes" id="UP000515211">
    <property type="component" value="Chromosome 8"/>
</dbReference>